<comment type="subcellular location">
    <subcellularLocation>
        <location evidence="1">Cell membrane</location>
        <topology evidence="1">Single-pass type I membrane protein</topology>
    </subcellularLocation>
</comment>
<evidence type="ECO:0000256" key="12">
    <source>
        <dbReference type="ARBA" id="ARBA00023157"/>
    </source>
</evidence>
<dbReference type="SMART" id="SM00473">
    <property type="entry name" value="PAN_AP"/>
    <property type="match status" value="1"/>
</dbReference>
<dbReference type="GO" id="GO:0106310">
    <property type="term" value="F:protein serine kinase activity"/>
    <property type="evidence" value="ECO:0007669"/>
    <property type="project" value="RHEA"/>
</dbReference>
<dbReference type="PROSITE" id="PS00108">
    <property type="entry name" value="PROTEIN_KINASE_ST"/>
    <property type="match status" value="1"/>
</dbReference>
<evidence type="ECO:0000256" key="1">
    <source>
        <dbReference type="ARBA" id="ARBA00004251"/>
    </source>
</evidence>
<comment type="catalytic activity">
    <reaction evidence="15 16">
        <text>L-seryl-[protein] + ATP = O-phospho-L-seryl-[protein] + ADP + H(+)</text>
        <dbReference type="Rhea" id="RHEA:17989"/>
        <dbReference type="Rhea" id="RHEA-COMP:9863"/>
        <dbReference type="Rhea" id="RHEA-COMP:11604"/>
        <dbReference type="ChEBI" id="CHEBI:15378"/>
        <dbReference type="ChEBI" id="CHEBI:29999"/>
        <dbReference type="ChEBI" id="CHEBI:30616"/>
        <dbReference type="ChEBI" id="CHEBI:83421"/>
        <dbReference type="ChEBI" id="CHEBI:456216"/>
        <dbReference type="EC" id="2.7.11.1"/>
    </reaction>
</comment>
<evidence type="ECO:0000313" key="21">
    <source>
        <dbReference type="EMBL" id="OIW06133.1"/>
    </source>
</evidence>
<protein>
    <recommendedName>
        <fullName evidence="16">Receptor-like serine/threonine-protein kinase</fullName>
        <ecNumber evidence="16">2.7.11.1</ecNumber>
    </recommendedName>
</protein>
<keyword evidence="5 17" id="KW-0812">Transmembrane</keyword>
<dbReference type="InterPro" id="IPR003609">
    <property type="entry name" value="Pan_app"/>
</dbReference>
<feature type="domain" description="Bulb-type lectin" evidence="19">
    <location>
        <begin position="1"/>
        <end position="117"/>
    </location>
</feature>
<dbReference type="InterPro" id="IPR000858">
    <property type="entry name" value="S_locus_glycoprot_dom"/>
</dbReference>
<keyword evidence="3 16" id="KW-0723">Serine/threonine-protein kinase</keyword>
<dbReference type="Gramene" id="OIW06133">
    <property type="protein sequence ID" value="OIW06133"/>
    <property type="gene ID" value="TanjilG_29889"/>
</dbReference>
<dbReference type="Pfam" id="PF00954">
    <property type="entry name" value="S_locus_glycop"/>
    <property type="match status" value="1"/>
</dbReference>
<dbReference type="Gene3D" id="1.10.510.10">
    <property type="entry name" value="Transferase(Phosphotransferase) domain 1"/>
    <property type="match status" value="1"/>
</dbReference>
<dbReference type="InterPro" id="IPR036426">
    <property type="entry name" value="Bulb-type_lectin_dom_sf"/>
</dbReference>
<keyword evidence="6" id="KW-0732">Signal</keyword>
<evidence type="ECO:0000256" key="13">
    <source>
        <dbReference type="ARBA" id="ARBA00023180"/>
    </source>
</evidence>
<reference evidence="21 22" key="1">
    <citation type="journal article" date="2017" name="Plant Biotechnol. J.">
        <title>A comprehensive draft genome sequence for lupin (Lupinus angustifolius), an emerging health food: insights into plant-microbe interactions and legume evolution.</title>
        <authorList>
            <person name="Hane J.K."/>
            <person name="Ming Y."/>
            <person name="Kamphuis L.G."/>
            <person name="Nelson M.N."/>
            <person name="Garg G."/>
            <person name="Atkins C.A."/>
            <person name="Bayer P.E."/>
            <person name="Bravo A."/>
            <person name="Bringans S."/>
            <person name="Cannon S."/>
            <person name="Edwards D."/>
            <person name="Foley R."/>
            <person name="Gao L.L."/>
            <person name="Harrison M.J."/>
            <person name="Huang W."/>
            <person name="Hurgobin B."/>
            <person name="Li S."/>
            <person name="Liu C.W."/>
            <person name="McGrath A."/>
            <person name="Morahan G."/>
            <person name="Murray J."/>
            <person name="Weller J."/>
            <person name="Jian J."/>
            <person name="Singh K.B."/>
        </authorList>
    </citation>
    <scope>NUCLEOTIDE SEQUENCE</scope>
    <source>
        <strain evidence="22">cv. Tanjil</strain>
        <tissue evidence="21">Whole plant</tissue>
    </source>
</reference>
<dbReference type="AlphaFoldDB" id="A0A4P1RA61"/>
<dbReference type="Pfam" id="PF07714">
    <property type="entry name" value="PK_Tyr_Ser-Thr"/>
    <property type="match status" value="1"/>
</dbReference>
<dbReference type="PROSITE" id="PS50011">
    <property type="entry name" value="PROTEIN_KINASE_DOM"/>
    <property type="match status" value="1"/>
</dbReference>
<evidence type="ECO:0000256" key="17">
    <source>
        <dbReference type="SAM" id="Phobius"/>
    </source>
</evidence>
<keyword evidence="8 16" id="KW-0418">Kinase</keyword>
<evidence type="ECO:0000256" key="10">
    <source>
        <dbReference type="ARBA" id="ARBA00022989"/>
    </source>
</evidence>
<keyword evidence="11 17" id="KW-0472">Membrane</keyword>
<dbReference type="Gene3D" id="2.90.10.10">
    <property type="entry name" value="Bulb-type lectin domain"/>
    <property type="match status" value="1"/>
</dbReference>
<sequence>MGQSISTSDTIVSAEGNFELGFFSKNSTEYFVGAWFKKIPGNKIVWVANRDNEFTGSSAILTIYKDGNLVIMQDELLFFMTNISSKSNSTSTHAMLLDSGNFILLNDLTLEILWQSFKYPTNTLLPEMNIGVGSVSGDPWSLRSWTSPNDPRTGFFSLEVVENFGSWLLVIKRNSVTYWIGDQSSNFTLGNFKRGNDVWFNLRMTLSITWQGEYGSLLELEVSGELNQLSWSDNDKQWISIQSSKCGTRALCGNFGVCNPQAMIPCDCVPGFEPNDPSSWMKGKTSAGCVRKKPLLCSNTSSDGSTDGFILIKAVDFPPNDSLILNTPNALICRTTCSGNCSCLAYAYNSQSQCLLWHDHVLDLKNISVDVGYADNQRPSFFLKLAASEIKNELNTGNNLGHKSNSSKKLSKIGIFVAVAAMLILGLFVYFYYKWKKLRGSGEDLLQFDVGMGMKVESSDHNEADKIEKVDKREVKLPFFSFTSVSAATDNFSAENKLGEGGFGPVYKGKLLNGDEVAVKRLSKRSGQGWDELKNEAMLIAKLQHNNLVRLLGCCVERDEKMLIYELMPNKSLDFILFDASKSMMLDWETRVRIIEGIAQGLLYLHQYSRLRIIHRDLKASNILLDIKMNPKISDFGMARMFGGNEVEANTNRIVGTYGYMSPEYALEGLFSVKSDVFSFGVLFLEIMTGKKNTGFYNMNSLNLLAYAWGLWTTGRAIEMMDPVLKYASNKQNMMIRYVNIAFLCVQEYPADRPVMSDVVSMLSNENVVLPCPKPPAFLYARGTKNSSSVGSSTGNVSLNIMTASVIEAR</sequence>
<evidence type="ECO:0000256" key="3">
    <source>
        <dbReference type="ARBA" id="ARBA00022527"/>
    </source>
</evidence>
<dbReference type="SUPFAM" id="SSF56112">
    <property type="entry name" value="Protein kinase-like (PK-like)"/>
    <property type="match status" value="1"/>
</dbReference>
<keyword evidence="22" id="KW-1185">Reference proteome</keyword>
<dbReference type="Proteomes" id="UP000188354">
    <property type="component" value="Chromosome LG08"/>
</dbReference>
<dbReference type="SUPFAM" id="SSF51110">
    <property type="entry name" value="alpha-D-mannose-specific plant lectins"/>
    <property type="match status" value="1"/>
</dbReference>
<dbReference type="InterPro" id="IPR000719">
    <property type="entry name" value="Prot_kinase_dom"/>
</dbReference>
<dbReference type="CDD" id="cd00028">
    <property type="entry name" value="B_lectin"/>
    <property type="match status" value="1"/>
</dbReference>
<dbReference type="Pfam" id="PF11883">
    <property type="entry name" value="DUF3403"/>
    <property type="match status" value="1"/>
</dbReference>
<comment type="catalytic activity">
    <reaction evidence="14 16">
        <text>L-threonyl-[protein] + ATP = O-phospho-L-threonyl-[protein] + ADP + H(+)</text>
        <dbReference type="Rhea" id="RHEA:46608"/>
        <dbReference type="Rhea" id="RHEA-COMP:11060"/>
        <dbReference type="Rhea" id="RHEA-COMP:11605"/>
        <dbReference type="ChEBI" id="CHEBI:15378"/>
        <dbReference type="ChEBI" id="CHEBI:30013"/>
        <dbReference type="ChEBI" id="CHEBI:30616"/>
        <dbReference type="ChEBI" id="CHEBI:61977"/>
        <dbReference type="ChEBI" id="CHEBI:456216"/>
        <dbReference type="EC" id="2.7.11.1"/>
    </reaction>
</comment>
<evidence type="ECO:0000256" key="14">
    <source>
        <dbReference type="ARBA" id="ARBA00047899"/>
    </source>
</evidence>
<dbReference type="InterPro" id="IPR024171">
    <property type="entry name" value="SRK-like_kinase"/>
</dbReference>
<keyword evidence="13" id="KW-0325">Glycoprotein</keyword>
<dbReference type="SMART" id="SM00108">
    <property type="entry name" value="B_lectin"/>
    <property type="match status" value="1"/>
</dbReference>
<dbReference type="Gene3D" id="3.30.200.20">
    <property type="entry name" value="Phosphorylase Kinase, domain 1"/>
    <property type="match status" value="1"/>
</dbReference>
<dbReference type="CDD" id="cd01098">
    <property type="entry name" value="PAN_AP_plant"/>
    <property type="match status" value="1"/>
</dbReference>
<dbReference type="PROSITE" id="PS50948">
    <property type="entry name" value="PAN"/>
    <property type="match status" value="1"/>
</dbReference>
<dbReference type="EC" id="2.7.11.1" evidence="16"/>
<keyword evidence="9 16" id="KW-0067">ATP-binding</keyword>
<dbReference type="Pfam" id="PF08276">
    <property type="entry name" value="PAN_2"/>
    <property type="match status" value="1"/>
</dbReference>
<feature type="transmembrane region" description="Helical" evidence="17">
    <location>
        <begin position="413"/>
        <end position="433"/>
    </location>
</feature>
<evidence type="ECO:0000256" key="8">
    <source>
        <dbReference type="ARBA" id="ARBA00022777"/>
    </source>
</evidence>
<keyword evidence="2" id="KW-1003">Cell membrane</keyword>
<evidence type="ECO:0000259" key="19">
    <source>
        <dbReference type="PROSITE" id="PS50927"/>
    </source>
</evidence>
<dbReference type="InterPro" id="IPR001245">
    <property type="entry name" value="Ser-Thr/Tyr_kinase_cat_dom"/>
</dbReference>
<feature type="domain" description="Apple" evidence="20">
    <location>
        <begin position="297"/>
        <end position="380"/>
    </location>
</feature>
<evidence type="ECO:0000256" key="16">
    <source>
        <dbReference type="PIRNR" id="PIRNR000641"/>
    </source>
</evidence>
<evidence type="ECO:0000256" key="11">
    <source>
        <dbReference type="ARBA" id="ARBA00023136"/>
    </source>
</evidence>
<keyword evidence="4 16" id="KW-0808">Transferase</keyword>
<feature type="domain" description="Protein kinase" evidence="18">
    <location>
        <begin position="492"/>
        <end position="770"/>
    </location>
</feature>
<dbReference type="SMART" id="SM00220">
    <property type="entry name" value="S_TKc"/>
    <property type="match status" value="1"/>
</dbReference>
<dbReference type="PANTHER" id="PTHR27002:SF1075">
    <property type="entry name" value="RECEPTOR-LIKE SERINE_THREONINE-PROTEIN KINASE"/>
    <property type="match status" value="1"/>
</dbReference>
<dbReference type="GO" id="GO:0004674">
    <property type="term" value="F:protein serine/threonine kinase activity"/>
    <property type="evidence" value="ECO:0007669"/>
    <property type="project" value="UniProtKB-KW"/>
</dbReference>
<accession>A0A4P1RA61</accession>
<organism evidence="21 22">
    <name type="scientific">Lupinus angustifolius</name>
    <name type="common">Narrow-leaved blue lupine</name>
    <dbReference type="NCBI Taxonomy" id="3871"/>
    <lineage>
        <taxon>Eukaryota</taxon>
        <taxon>Viridiplantae</taxon>
        <taxon>Streptophyta</taxon>
        <taxon>Embryophyta</taxon>
        <taxon>Tracheophyta</taxon>
        <taxon>Spermatophyta</taxon>
        <taxon>Magnoliopsida</taxon>
        <taxon>eudicotyledons</taxon>
        <taxon>Gunneridae</taxon>
        <taxon>Pentapetalae</taxon>
        <taxon>rosids</taxon>
        <taxon>fabids</taxon>
        <taxon>Fabales</taxon>
        <taxon>Fabaceae</taxon>
        <taxon>Papilionoideae</taxon>
        <taxon>50 kb inversion clade</taxon>
        <taxon>genistoids sensu lato</taxon>
        <taxon>core genistoids</taxon>
        <taxon>Genisteae</taxon>
        <taxon>Lupinus</taxon>
    </lineage>
</organism>
<dbReference type="EMBL" id="CM007368">
    <property type="protein sequence ID" value="OIW06133.1"/>
    <property type="molecule type" value="Genomic_DNA"/>
</dbReference>
<dbReference type="GO" id="GO:0005524">
    <property type="term" value="F:ATP binding"/>
    <property type="evidence" value="ECO:0007669"/>
    <property type="project" value="UniProtKB-KW"/>
</dbReference>
<dbReference type="CDD" id="cd14066">
    <property type="entry name" value="STKc_IRAK"/>
    <property type="match status" value="1"/>
</dbReference>
<keyword evidence="12" id="KW-1015">Disulfide bond</keyword>
<dbReference type="PROSITE" id="PS50927">
    <property type="entry name" value="BULB_LECTIN"/>
    <property type="match status" value="1"/>
</dbReference>
<dbReference type="GO" id="GO:0005886">
    <property type="term" value="C:plasma membrane"/>
    <property type="evidence" value="ECO:0007669"/>
    <property type="project" value="UniProtKB-SubCell"/>
</dbReference>
<evidence type="ECO:0000259" key="20">
    <source>
        <dbReference type="PROSITE" id="PS50948"/>
    </source>
</evidence>
<dbReference type="PIRSF" id="PIRSF000641">
    <property type="entry name" value="SRK"/>
    <property type="match status" value="1"/>
</dbReference>
<evidence type="ECO:0000256" key="5">
    <source>
        <dbReference type="ARBA" id="ARBA00022692"/>
    </source>
</evidence>
<evidence type="ECO:0000256" key="4">
    <source>
        <dbReference type="ARBA" id="ARBA00022679"/>
    </source>
</evidence>
<dbReference type="Pfam" id="PF01453">
    <property type="entry name" value="B_lectin"/>
    <property type="match status" value="1"/>
</dbReference>
<evidence type="ECO:0000313" key="22">
    <source>
        <dbReference type="Proteomes" id="UP000188354"/>
    </source>
</evidence>
<dbReference type="FunFam" id="3.30.200.20:FF:000951">
    <property type="entry name" value="Uncharacterized protein"/>
    <property type="match status" value="1"/>
</dbReference>
<evidence type="ECO:0000256" key="15">
    <source>
        <dbReference type="ARBA" id="ARBA00048679"/>
    </source>
</evidence>
<keyword evidence="10 17" id="KW-1133">Transmembrane helix</keyword>
<dbReference type="InterPro" id="IPR021820">
    <property type="entry name" value="S-locus_recpt_kinase_C"/>
</dbReference>
<keyword evidence="7 16" id="KW-0547">Nucleotide-binding</keyword>
<dbReference type="PANTHER" id="PTHR27002">
    <property type="entry name" value="RECEPTOR-LIKE SERINE/THREONINE-PROTEIN KINASE SD1-8"/>
    <property type="match status" value="1"/>
</dbReference>
<dbReference type="FunFam" id="1.10.510.10:FF:000060">
    <property type="entry name" value="G-type lectin S-receptor-like serine/threonine-protein kinase"/>
    <property type="match status" value="1"/>
</dbReference>
<evidence type="ECO:0000259" key="18">
    <source>
        <dbReference type="PROSITE" id="PS50011"/>
    </source>
</evidence>
<evidence type="ECO:0000256" key="2">
    <source>
        <dbReference type="ARBA" id="ARBA00022475"/>
    </source>
</evidence>
<dbReference type="InterPro" id="IPR008271">
    <property type="entry name" value="Ser/Thr_kinase_AS"/>
</dbReference>
<dbReference type="GO" id="GO:0048544">
    <property type="term" value="P:recognition of pollen"/>
    <property type="evidence" value="ECO:0007669"/>
    <property type="project" value="InterPro"/>
</dbReference>
<name>A0A4P1RA61_LUPAN</name>
<gene>
    <name evidence="21" type="ORF">TanjilG_29889</name>
</gene>
<evidence type="ECO:0000256" key="6">
    <source>
        <dbReference type="ARBA" id="ARBA00022729"/>
    </source>
</evidence>
<evidence type="ECO:0000256" key="9">
    <source>
        <dbReference type="ARBA" id="ARBA00022840"/>
    </source>
</evidence>
<dbReference type="InterPro" id="IPR011009">
    <property type="entry name" value="Kinase-like_dom_sf"/>
</dbReference>
<comment type="similarity">
    <text evidence="16">Belongs to the protein kinase superfamily. Ser/Thr protein kinase family.</text>
</comment>
<evidence type="ECO:0000256" key="7">
    <source>
        <dbReference type="ARBA" id="ARBA00022741"/>
    </source>
</evidence>
<proteinExistence type="inferred from homology"/>
<dbReference type="InterPro" id="IPR001480">
    <property type="entry name" value="Bulb-type_lectin_dom"/>
</dbReference>